<dbReference type="HOGENOM" id="CLU_2638272_0_0_1"/>
<protein>
    <submittedName>
        <fullName evidence="1">Uncharacterized protein</fullName>
    </submittedName>
</protein>
<sequence>MDNPSTRNTVVSSGGMFTAPAAAPLEVAAGPVDVELLPEPVAVGFAPTPAFAKNSITLLVVELKFVWPMAIWLLSKS</sequence>
<dbReference type="Proteomes" id="UP000005446">
    <property type="component" value="Unassembled WGS sequence"/>
</dbReference>
<dbReference type="InParanoid" id="H0EJJ2"/>
<accession>H0EJJ2</accession>
<reference evidence="1 2" key="1">
    <citation type="journal article" date="2012" name="Eukaryot. Cell">
        <title>Genome sequence of the fungus Glarea lozoyensis: the first genome sequence of a species from the Helotiaceae family.</title>
        <authorList>
            <person name="Youssar L."/>
            <person name="Gruening B.A."/>
            <person name="Erxleben A."/>
            <person name="Guenther S."/>
            <person name="Huettel W."/>
        </authorList>
    </citation>
    <scope>NUCLEOTIDE SEQUENCE [LARGE SCALE GENOMIC DNA]</scope>
    <source>
        <strain evidence="2">ATCC 74030 / MF5533</strain>
    </source>
</reference>
<comment type="caution">
    <text evidence="1">The sequence shown here is derived from an EMBL/GenBank/DDBJ whole genome shotgun (WGS) entry which is preliminary data.</text>
</comment>
<gene>
    <name evidence="1" type="ORF">M7I_2719</name>
</gene>
<evidence type="ECO:0000313" key="2">
    <source>
        <dbReference type="Proteomes" id="UP000005446"/>
    </source>
</evidence>
<dbReference type="EMBL" id="AGUE01000056">
    <property type="protein sequence ID" value="EHL01253.1"/>
    <property type="molecule type" value="Genomic_DNA"/>
</dbReference>
<name>H0EJJ2_GLAL7</name>
<proteinExistence type="predicted"/>
<organism evidence="1 2">
    <name type="scientific">Glarea lozoyensis (strain ATCC 74030 / MF5533)</name>
    <dbReference type="NCBI Taxonomy" id="1104152"/>
    <lineage>
        <taxon>Eukaryota</taxon>
        <taxon>Fungi</taxon>
        <taxon>Dikarya</taxon>
        <taxon>Ascomycota</taxon>
        <taxon>Pezizomycotina</taxon>
        <taxon>Leotiomycetes</taxon>
        <taxon>Helotiales</taxon>
        <taxon>Helotiaceae</taxon>
        <taxon>Glarea</taxon>
    </lineage>
</organism>
<keyword evidence="2" id="KW-1185">Reference proteome</keyword>
<dbReference type="AlphaFoldDB" id="H0EJJ2"/>
<evidence type="ECO:0000313" key="1">
    <source>
        <dbReference type="EMBL" id="EHL01253.1"/>
    </source>
</evidence>